<dbReference type="Pfam" id="PF14214">
    <property type="entry name" value="Helitron_like_N"/>
    <property type="match status" value="1"/>
</dbReference>
<feature type="region of interest" description="Disordered" evidence="1">
    <location>
        <begin position="358"/>
        <end position="408"/>
    </location>
</feature>
<evidence type="ECO:0000256" key="1">
    <source>
        <dbReference type="SAM" id="MobiDB-lite"/>
    </source>
</evidence>
<organism evidence="4 5">
    <name type="scientific">Hermanssonia centrifuga</name>
    <dbReference type="NCBI Taxonomy" id="98765"/>
    <lineage>
        <taxon>Eukaryota</taxon>
        <taxon>Fungi</taxon>
        <taxon>Dikarya</taxon>
        <taxon>Basidiomycota</taxon>
        <taxon>Agaricomycotina</taxon>
        <taxon>Agaricomycetes</taxon>
        <taxon>Polyporales</taxon>
        <taxon>Meruliaceae</taxon>
        <taxon>Hermanssonia</taxon>
    </lineage>
</organism>
<comment type="caution">
    <text evidence="4">The sequence shown here is derived from an EMBL/GenBank/DDBJ whole genome shotgun (WGS) entry which is preliminary data.</text>
</comment>
<sequence>MDDDLNELTTKELLVRFKGILSFSRDDRQSKQRLIARILQDGPLEQVDFLRRSGRDKREAKGEQREAAVASHKRKRADYMSARRTVCRVELLDERLDIEGVQDGARGGGGFLQVPDEETVKTCYRAFYEATSNSAIAHDVCGVCARELPASHLTVIPLDSLPNADCLLPKQVHPAHHLVDGKLFEPAGILGEVSAISIRTCKSCLTDLNRKENKPPKFLLANNLWIGTVPWQLQVLTFPEQLLIALLYPRIYVFKLFPKKVGGTRDASTLQRDMVQGNLLPRPAAVLASVISVTFIGLGQLPKRWLQSTFRVRRQSVFEALQWLKKNNLKYYGNIQISPERIAALPEDDVPDEVLGVVRQSEDEGVVDQESDGYVPTEEESPADSDNVSAEHQNHDDGNPGPDVIPLQISGAIDTDTSSLTASELMMWGLVNMWKEGKEGGYSVRHGSKPVNTFGRPRQGEDIPDAGPNRPNFFEKAFPCLFPYGTGGIEADQEVDVEFREHVQWALQYHDRRFRTHETFPFVCFSISQRRQALYSARIQMKRKNFEGDVRLLSTITVEKLEAARREEENNLPISDPAVRLLRQHVHATAGRVQGSDQVRYQLRSQIWATSIMLNPPSLWFTVNPCDLHDPIAQAFAGEEIDLDRFISTAGPPKDKRAQNIASDPYAAAKFFHFLIRTLLATLFGIEVTRFRVKSNIGMLGRVSAYFGTVESQGRGSLHLHMLLWLKDAPSADEMHQLLKEEGFREKIRTYIRANLRAHIPGLETAEDIHKVPNEADIAYSRPPNPDADDYDSQLVDHERRLARAKQVHTCAPRRCLVFDKHGQLKCKRKAPFKCAAEDDVDEAGNWQSRRQFPYFNGWVPCILVNCRCNNDGKLLTNGGDTKKCHVLRDWLCG</sequence>
<evidence type="ECO:0000313" key="4">
    <source>
        <dbReference type="EMBL" id="THG94825.1"/>
    </source>
</evidence>
<dbReference type="InterPro" id="IPR025476">
    <property type="entry name" value="Helitron_helicase-like"/>
</dbReference>
<dbReference type="AlphaFoldDB" id="A0A4S4KA57"/>
<evidence type="ECO:0000259" key="2">
    <source>
        <dbReference type="Pfam" id="PF14214"/>
    </source>
</evidence>
<evidence type="ECO:0000313" key="5">
    <source>
        <dbReference type="Proteomes" id="UP000309038"/>
    </source>
</evidence>
<keyword evidence="5" id="KW-1185">Reference proteome</keyword>
<feature type="domain" description="Helitron helicase-like" evidence="2">
    <location>
        <begin position="502"/>
        <end position="724"/>
    </location>
</feature>
<dbReference type="Proteomes" id="UP000309038">
    <property type="component" value="Unassembled WGS sequence"/>
</dbReference>
<protein>
    <submittedName>
        <fullName evidence="4">Uncharacterized protein</fullName>
    </submittedName>
</protein>
<feature type="compositionally biased region" description="Basic and acidic residues" evidence="1">
    <location>
        <begin position="52"/>
        <end position="66"/>
    </location>
</feature>
<feature type="compositionally biased region" description="Acidic residues" evidence="1">
    <location>
        <begin position="363"/>
        <end position="383"/>
    </location>
</feature>
<gene>
    <name evidence="4" type="ORF">EW026_g6714</name>
</gene>
<accession>A0A4S4KA57</accession>
<evidence type="ECO:0000259" key="3">
    <source>
        <dbReference type="Pfam" id="PF20209"/>
    </source>
</evidence>
<reference evidence="4 5" key="1">
    <citation type="submission" date="2019-02" db="EMBL/GenBank/DDBJ databases">
        <title>Genome sequencing of the rare red list fungi Phlebia centrifuga.</title>
        <authorList>
            <person name="Buettner E."/>
            <person name="Kellner H."/>
        </authorList>
    </citation>
    <scope>NUCLEOTIDE SEQUENCE [LARGE SCALE GENOMIC DNA]</scope>
    <source>
        <strain evidence="4 5">DSM 108282</strain>
    </source>
</reference>
<name>A0A4S4KA57_9APHY</name>
<dbReference type="EMBL" id="SGPJ01000391">
    <property type="protein sequence ID" value="THG94825.1"/>
    <property type="molecule type" value="Genomic_DNA"/>
</dbReference>
<dbReference type="InterPro" id="IPR046700">
    <property type="entry name" value="DUF6570"/>
</dbReference>
<feature type="region of interest" description="Disordered" evidence="1">
    <location>
        <begin position="52"/>
        <end position="74"/>
    </location>
</feature>
<proteinExistence type="predicted"/>
<dbReference type="Pfam" id="PF20209">
    <property type="entry name" value="DUF6570"/>
    <property type="match status" value="1"/>
</dbReference>
<feature type="domain" description="DUF6570" evidence="3">
    <location>
        <begin position="213"/>
        <end position="342"/>
    </location>
</feature>